<feature type="compositionally biased region" description="Pro residues" evidence="1">
    <location>
        <begin position="40"/>
        <end position="51"/>
    </location>
</feature>
<dbReference type="EMBL" id="CP014841">
    <property type="protein sequence ID" value="AND68732.1"/>
    <property type="molecule type" value="Genomic_DNA"/>
</dbReference>
<evidence type="ECO:0000256" key="1">
    <source>
        <dbReference type="SAM" id="MobiDB-lite"/>
    </source>
</evidence>
<proteinExistence type="predicted"/>
<name>A0A160N0X3_9GAMM</name>
<dbReference type="AlphaFoldDB" id="A0A160N0X3"/>
<organism evidence="2 3">
    <name type="scientific">Dyella thiooxydans</name>
    <dbReference type="NCBI Taxonomy" id="445710"/>
    <lineage>
        <taxon>Bacteria</taxon>
        <taxon>Pseudomonadati</taxon>
        <taxon>Pseudomonadota</taxon>
        <taxon>Gammaproteobacteria</taxon>
        <taxon>Lysobacterales</taxon>
        <taxon>Rhodanobacteraceae</taxon>
        <taxon>Dyella</taxon>
    </lineage>
</organism>
<evidence type="ECO:0008006" key="4">
    <source>
        <dbReference type="Google" id="ProtNLM"/>
    </source>
</evidence>
<gene>
    <name evidence="2" type="ORF">ATSB10_12780</name>
</gene>
<reference evidence="2 3" key="1">
    <citation type="submission" date="2016-02" db="EMBL/GenBank/DDBJ databases">
        <title>Complete genome sequencing and analysis of ATSB10, Dyella thiooxydans isolated from rhizosphere soil of sunflower (Helianthus annuus L.).</title>
        <authorList>
            <person name="Lee Y."/>
            <person name="Hwangbo K."/>
            <person name="Chung H."/>
            <person name="Yoo J."/>
            <person name="Kim K.Y."/>
            <person name="Sa T.M."/>
            <person name="Um Y."/>
            <person name="Madhaiyan M."/>
        </authorList>
    </citation>
    <scope>NUCLEOTIDE SEQUENCE [LARGE SCALE GENOMIC DNA]</scope>
    <source>
        <strain evidence="2 3">ATSB10</strain>
    </source>
</reference>
<dbReference type="Proteomes" id="UP000077255">
    <property type="component" value="Chromosome"/>
</dbReference>
<sequence>MAPPARTPFSLDMASSNYDFRQFQAELAALDQARETAKPEPAPAVPAPAPTPVKRGRGRPSTKAAEAERMARAREEFLTLRAKYQLGVGDVVAFFPEEEGIAYLQSLLAQPQPRRRRKRTDDTGD</sequence>
<evidence type="ECO:0000313" key="3">
    <source>
        <dbReference type="Proteomes" id="UP000077255"/>
    </source>
</evidence>
<feature type="region of interest" description="Disordered" evidence="1">
    <location>
        <begin position="33"/>
        <end position="68"/>
    </location>
</feature>
<evidence type="ECO:0000313" key="2">
    <source>
        <dbReference type="EMBL" id="AND68732.1"/>
    </source>
</evidence>
<dbReference type="PATRIC" id="fig|445710.3.peg.1275"/>
<dbReference type="KEGG" id="dtx:ATSB10_12780"/>
<dbReference type="STRING" id="445710.ATSB10_12780"/>
<keyword evidence="3" id="KW-1185">Reference proteome</keyword>
<protein>
    <recommendedName>
        <fullName evidence="4">2-hydroxyacyl-CoA dehydratase</fullName>
    </recommendedName>
</protein>
<accession>A0A160N0X3</accession>